<evidence type="ECO:0000313" key="2">
    <source>
        <dbReference type="Proteomes" id="UP000799118"/>
    </source>
</evidence>
<accession>A0A6A4I5E0</accession>
<evidence type="ECO:0000313" key="1">
    <source>
        <dbReference type="EMBL" id="KAE9404648.1"/>
    </source>
</evidence>
<dbReference type="AlphaFoldDB" id="A0A6A4I5E0"/>
<sequence length="117" mass="13595">MFGWDATPENLEVYLPIVRRIITGLVHGLRGKVHLSLYRFRVKSPDPEIEQSCQKQKLALNSSQPISTDILCSLPFHQDHNSVYCRYLSCTCRMNDGPITPQARWIHNETIISWRAW</sequence>
<organism evidence="1 2">
    <name type="scientific">Gymnopus androsaceus JB14</name>
    <dbReference type="NCBI Taxonomy" id="1447944"/>
    <lineage>
        <taxon>Eukaryota</taxon>
        <taxon>Fungi</taxon>
        <taxon>Dikarya</taxon>
        <taxon>Basidiomycota</taxon>
        <taxon>Agaricomycotina</taxon>
        <taxon>Agaricomycetes</taxon>
        <taxon>Agaricomycetidae</taxon>
        <taxon>Agaricales</taxon>
        <taxon>Marasmiineae</taxon>
        <taxon>Omphalotaceae</taxon>
        <taxon>Gymnopus</taxon>
    </lineage>
</organism>
<proteinExistence type="predicted"/>
<dbReference type="EMBL" id="ML769415">
    <property type="protein sequence ID" value="KAE9404648.1"/>
    <property type="molecule type" value="Genomic_DNA"/>
</dbReference>
<name>A0A6A4I5E0_9AGAR</name>
<keyword evidence="2" id="KW-1185">Reference proteome</keyword>
<protein>
    <submittedName>
        <fullName evidence="1">Uncharacterized protein</fullName>
    </submittedName>
</protein>
<gene>
    <name evidence="1" type="ORF">BT96DRAFT_916742</name>
</gene>
<dbReference type="Proteomes" id="UP000799118">
    <property type="component" value="Unassembled WGS sequence"/>
</dbReference>
<dbReference type="OrthoDB" id="783096at2759"/>
<reference evidence="1" key="1">
    <citation type="journal article" date="2019" name="Environ. Microbiol.">
        <title>Fungal ecological strategies reflected in gene transcription - a case study of two litter decomposers.</title>
        <authorList>
            <person name="Barbi F."/>
            <person name="Kohler A."/>
            <person name="Barry K."/>
            <person name="Baskaran P."/>
            <person name="Daum C."/>
            <person name="Fauchery L."/>
            <person name="Ihrmark K."/>
            <person name="Kuo A."/>
            <person name="LaButti K."/>
            <person name="Lipzen A."/>
            <person name="Morin E."/>
            <person name="Grigoriev I.V."/>
            <person name="Henrissat B."/>
            <person name="Lindahl B."/>
            <person name="Martin F."/>
        </authorList>
    </citation>
    <scope>NUCLEOTIDE SEQUENCE</scope>
    <source>
        <strain evidence="1">JB14</strain>
    </source>
</reference>